<dbReference type="GeneID" id="77944211"/>
<keyword evidence="3" id="KW-1185">Reference proteome</keyword>
<dbReference type="Proteomes" id="UP000286786">
    <property type="component" value="Genome"/>
</dbReference>
<evidence type="ECO:0000313" key="2">
    <source>
        <dbReference type="EMBL" id="AZS06524.1"/>
    </source>
</evidence>
<dbReference type="Gene3D" id="1.10.3210.10">
    <property type="entry name" value="Hypothetical protein af1432"/>
    <property type="match status" value="1"/>
</dbReference>
<keyword evidence="1" id="KW-0175">Coiled coil</keyword>
<evidence type="ECO:0000256" key="1">
    <source>
        <dbReference type="SAM" id="Coils"/>
    </source>
</evidence>
<evidence type="ECO:0000313" key="3">
    <source>
        <dbReference type="Proteomes" id="UP000286786"/>
    </source>
</evidence>
<dbReference type="GO" id="GO:0016787">
    <property type="term" value="F:hydrolase activity"/>
    <property type="evidence" value="ECO:0007669"/>
    <property type="project" value="UniProtKB-KW"/>
</dbReference>
<sequence length="171" mass="19459">MKINELMRLQDISRWNMINVTRPQSVAEHSFNVSMLAQAVAKKANENNEENTFNHQYIGIVALEHDAVEAVTGDIPTPAKQKMKQLGFDFNDAFKDPDGETPPHGYALVIKVCDIFESVMYLRNFGTGERAYVVLQGLEHNLEEKMTELARYHAKLHAAAEEVFEEAEDYE</sequence>
<organism evidence="2 3">
    <name type="scientific">Alteromonas phage ZP6</name>
    <dbReference type="NCBI Taxonomy" id="2492447"/>
    <lineage>
        <taxon>Viruses</taxon>
        <taxon>Duplodnaviria</taxon>
        <taxon>Heunggongvirae</taxon>
        <taxon>Uroviricota</taxon>
        <taxon>Caudoviricetes</taxon>
        <taxon>Mareflavirus</taxon>
        <taxon>Mareflavirus ZP6</taxon>
    </lineage>
</organism>
<feature type="coiled-coil region" evidence="1">
    <location>
        <begin position="135"/>
        <end position="162"/>
    </location>
</feature>
<keyword evidence="2" id="KW-0378">Hydrolase</keyword>
<dbReference type="SUPFAM" id="SSF109604">
    <property type="entry name" value="HD-domain/PDEase-like"/>
    <property type="match status" value="1"/>
</dbReference>
<accession>A0A3S9U872</accession>
<dbReference type="EMBL" id="MK203850">
    <property type="protein sequence ID" value="AZS06524.1"/>
    <property type="molecule type" value="Genomic_DNA"/>
</dbReference>
<dbReference type="RefSeq" id="YP_010668070.1">
    <property type="nucleotide sequence ID" value="NC_070953.1"/>
</dbReference>
<name>A0A3S9U872_9CAUD</name>
<dbReference type="KEGG" id="vg:77944211"/>
<reference evidence="2 3" key="1">
    <citation type="submission" date="2018-11" db="EMBL/GenBank/DDBJ databases">
        <title>Isolation and Complete Genome Sequence of a Novel Alteromonas Phage ZP6.</title>
        <authorList>
            <person name="Han J."/>
        </authorList>
    </citation>
    <scope>NUCLEOTIDE SEQUENCE [LARGE SCALE GENOMIC DNA]</scope>
</reference>
<protein>
    <submittedName>
        <fullName evidence="2">Metal dependent phosphohydrolase</fullName>
    </submittedName>
</protein>
<dbReference type="Pfam" id="PF12917">
    <property type="entry name" value="YfbR-like"/>
    <property type="match status" value="1"/>
</dbReference>
<proteinExistence type="predicted"/>